<dbReference type="InterPro" id="IPR045338">
    <property type="entry name" value="DUF6535"/>
</dbReference>
<keyword evidence="1" id="KW-0812">Transmembrane</keyword>
<reference evidence="3" key="1">
    <citation type="submission" date="2012-10" db="EMBL/GenBank/DDBJ databases">
        <authorList>
            <person name="Jelonek L."/>
        </authorList>
    </citation>
    <scope>NUCLEOTIDE SEQUENCE</scope>
    <source>
        <strain evidence="3">Isolate 7/3/14</strain>
    </source>
</reference>
<dbReference type="HOGENOM" id="CLU_687317_0_0_1"/>
<dbReference type="AlphaFoldDB" id="M5C8L2"/>
<gene>
    <name evidence="3" type="ORF">BN14_10472</name>
</gene>
<feature type="transmembrane region" description="Helical" evidence="1">
    <location>
        <begin position="145"/>
        <end position="163"/>
    </location>
</feature>
<dbReference type="Pfam" id="PF20153">
    <property type="entry name" value="DUF6535"/>
    <property type="match status" value="1"/>
</dbReference>
<feature type="transmembrane region" description="Helical" evidence="1">
    <location>
        <begin position="64"/>
        <end position="84"/>
    </location>
</feature>
<dbReference type="EMBL" id="CAOJ01015833">
    <property type="protein sequence ID" value="CCO36338.1"/>
    <property type="molecule type" value="Genomic_DNA"/>
</dbReference>
<keyword evidence="1" id="KW-1133">Transmembrane helix</keyword>
<protein>
    <recommendedName>
        <fullName evidence="2">DUF6535 domain-containing protein</fullName>
    </recommendedName>
</protein>
<accession>M5C8L2</accession>
<feature type="domain" description="DUF6535" evidence="2">
    <location>
        <begin position="43"/>
        <end position="224"/>
    </location>
</feature>
<evidence type="ECO:0000259" key="2">
    <source>
        <dbReference type="Pfam" id="PF20153"/>
    </source>
</evidence>
<feature type="transmembrane region" description="Helical" evidence="1">
    <location>
        <begin position="203"/>
        <end position="224"/>
    </location>
</feature>
<dbReference type="Proteomes" id="UP000012065">
    <property type="component" value="Unassembled WGS sequence"/>
</dbReference>
<name>M5C8L2_THACB</name>
<sequence length="401" mass="45031">MDTTNSASQSAGPPPIVTEVPKIDIQEVFDDYGEELDKDARVWKAYVEESRKFDMEQFNGWNRWLDVTLLFAALFTAICTAFVIESSKMLRKDPAEASAKQLALIYEVLLGISNNSLPTSSSGNRAISSDEGFSPGRTALCINTLWFFSLVLSAAVSFIAILAKEWCYLFLPDGADQPWETTKARQACYQGIEQWKMKGFVNLLPSLLHIAFASFSLGLCVFLWDIHFIMAIPAIIITCGAGILYIVATLLPLLDMACPYSTRLSKSFKAIFGPAMRNRRYPNGSNTKQESIAIHALAWLIKNCDDPRSADVALQAIAGAHENTEEHKNLLKKHGADTMIRKRLQSLKPSSKNYGYLKDLYERAYSFFEGAIDGRPIDQNRGLRWQLYKLQTDMERSEAFE</sequence>
<keyword evidence="1" id="KW-0472">Membrane</keyword>
<evidence type="ECO:0000313" key="3">
    <source>
        <dbReference type="EMBL" id="CCO36338.1"/>
    </source>
</evidence>
<organism evidence="3">
    <name type="scientific">Thanatephorus cucumeris (strain AG1-IB / isolate 7/3/14)</name>
    <name type="common">Lettuce bottom rot fungus</name>
    <name type="synonym">Rhizoctonia solani</name>
    <dbReference type="NCBI Taxonomy" id="1108050"/>
    <lineage>
        <taxon>Eukaryota</taxon>
        <taxon>Fungi</taxon>
        <taxon>Dikarya</taxon>
        <taxon>Basidiomycota</taxon>
        <taxon>Agaricomycotina</taxon>
        <taxon>Agaricomycetes</taxon>
        <taxon>Cantharellales</taxon>
        <taxon>Ceratobasidiaceae</taxon>
        <taxon>Rhizoctonia</taxon>
        <taxon>Rhizoctonia solani AG-1</taxon>
    </lineage>
</organism>
<reference evidence="3" key="2">
    <citation type="journal article" date="2013" name="J. Biotechnol.">
        <title>Establishment and interpretation of the genome sequence of the phytopathogenic fungus Rhizoctonia solani AG1-IB isolate 7/3/14.</title>
        <authorList>
            <person name="Wibberg D.W."/>
            <person name="Jelonek L.J."/>
            <person name="Rupp O.R."/>
            <person name="Hennig M.H."/>
            <person name="Eikmeyer F.E."/>
            <person name="Goesmann A.G."/>
            <person name="Hartmann A.H."/>
            <person name="Borriss R.B."/>
            <person name="Grosch R.G."/>
            <person name="Puehler A.P."/>
            <person name="Schlueter A.S."/>
        </authorList>
    </citation>
    <scope>NUCLEOTIDE SEQUENCE [LARGE SCALE GENOMIC DNA]</scope>
    <source>
        <strain evidence="3">Isolate 7/3/14</strain>
    </source>
</reference>
<feature type="transmembrane region" description="Helical" evidence="1">
    <location>
        <begin position="231"/>
        <end position="254"/>
    </location>
</feature>
<proteinExistence type="predicted"/>
<evidence type="ECO:0000256" key="1">
    <source>
        <dbReference type="SAM" id="Phobius"/>
    </source>
</evidence>
<comment type="caution">
    <text evidence="3">The sequence shown here is derived from an EMBL/GenBank/DDBJ whole genome shotgun (WGS) entry which is preliminary data.</text>
</comment>